<dbReference type="NCBIfam" id="NF005559">
    <property type="entry name" value="PRK07231.1"/>
    <property type="match status" value="1"/>
</dbReference>
<dbReference type="Pfam" id="PF13561">
    <property type="entry name" value="adh_short_C2"/>
    <property type="match status" value="1"/>
</dbReference>
<dbReference type="PRINTS" id="PR00080">
    <property type="entry name" value="SDRFAMILY"/>
</dbReference>
<reference evidence="3 5" key="1">
    <citation type="submission" date="2015-12" db="EMBL/GenBank/DDBJ databases">
        <title>Amycolatopsis regifaucium genome sequencing and assembly.</title>
        <authorList>
            <person name="Mayilraj S."/>
        </authorList>
    </citation>
    <scope>NUCLEOTIDE SEQUENCE [LARGE SCALE GENOMIC DNA]</scope>
    <source>
        <strain evidence="3 5">GY080</strain>
    </source>
</reference>
<sequence length="271" mass="28726">MNKSSGGTQAASDTRSIMDRFRLTGKAAMVTGAGQGIGRAFAHALAEAGAKVAVVDLSADRAAEVADELKEKGAEAIPVHGDAADERSIEEFVHTTVETFGRLDIAVNNAGINLNSAAEETTLDEWDMVHNLNLRGVFIACQHEARAMFPNGYGKIINTASMASLIVPHPQKQVSYNVSKGAVVSLTRTLAAEWADRGIRVNCISPGIIRTALIEESEALAPLVDEWISTIPAGRLGEVADLQGAVVYLASEVSDYMTGHNLAIEGGQTLW</sequence>
<dbReference type="FunFam" id="3.40.50.720:FF:000240">
    <property type="entry name" value="SDR family oxidoreductase"/>
    <property type="match status" value="1"/>
</dbReference>
<dbReference type="GO" id="GO:0016616">
    <property type="term" value="F:oxidoreductase activity, acting on the CH-OH group of donors, NAD or NADP as acceptor"/>
    <property type="evidence" value="ECO:0007669"/>
    <property type="project" value="UniProtKB-ARBA"/>
</dbReference>
<accession>A0A154MUF9</accession>
<proteinExistence type="inferred from homology"/>
<comment type="caution">
    <text evidence="3">The sequence shown here is derived from an EMBL/GenBank/DDBJ whole genome shotgun (WGS) entry which is preliminary data.</text>
</comment>
<keyword evidence="2" id="KW-0560">Oxidoreductase</keyword>
<name>A0A154MUF9_9PSEU</name>
<dbReference type="PRINTS" id="PR00081">
    <property type="entry name" value="GDHRDH"/>
</dbReference>
<evidence type="ECO:0000313" key="5">
    <source>
        <dbReference type="Proteomes" id="UP000076321"/>
    </source>
</evidence>
<dbReference type="Proteomes" id="UP000076321">
    <property type="component" value="Unassembled WGS sequence"/>
</dbReference>
<evidence type="ECO:0000256" key="2">
    <source>
        <dbReference type="ARBA" id="ARBA00023002"/>
    </source>
</evidence>
<dbReference type="AlphaFoldDB" id="A0A154MUF9"/>
<protein>
    <submittedName>
        <fullName evidence="3">Short-chain dehydrogenase</fullName>
    </submittedName>
</protein>
<dbReference type="Proteomes" id="UP000186883">
    <property type="component" value="Unassembled WGS sequence"/>
</dbReference>
<reference evidence="4 6" key="2">
    <citation type="submission" date="2016-11" db="EMBL/GenBank/DDBJ databases">
        <title>Genome sequencing of Amycolatopsis regifaucium.</title>
        <authorList>
            <person name="Mayilraj S."/>
            <person name="Kaur N."/>
        </authorList>
    </citation>
    <scope>NUCLEOTIDE SEQUENCE [LARGE SCALE GENOMIC DNA]</scope>
    <source>
        <strain evidence="4 6">GY080</strain>
    </source>
</reference>
<dbReference type="InterPro" id="IPR002347">
    <property type="entry name" value="SDR_fam"/>
</dbReference>
<dbReference type="OrthoDB" id="286404at2"/>
<evidence type="ECO:0000256" key="1">
    <source>
        <dbReference type="ARBA" id="ARBA00006484"/>
    </source>
</evidence>
<dbReference type="Gene3D" id="3.40.50.720">
    <property type="entry name" value="NAD(P)-binding Rossmann-like Domain"/>
    <property type="match status" value="1"/>
</dbReference>
<dbReference type="EMBL" id="LOBU02000022">
    <property type="protein sequence ID" value="OKA04506.1"/>
    <property type="molecule type" value="Genomic_DNA"/>
</dbReference>
<dbReference type="PANTHER" id="PTHR42760">
    <property type="entry name" value="SHORT-CHAIN DEHYDROGENASES/REDUCTASES FAMILY MEMBER"/>
    <property type="match status" value="1"/>
</dbReference>
<dbReference type="InterPro" id="IPR020904">
    <property type="entry name" value="Sc_DH/Rdtase_CS"/>
</dbReference>
<organism evidence="3 5">
    <name type="scientific">Amycolatopsis regifaucium</name>
    <dbReference type="NCBI Taxonomy" id="546365"/>
    <lineage>
        <taxon>Bacteria</taxon>
        <taxon>Bacillati</taxon>
        <taxon>Actinomycetota</taxon>
        <taxon>Actinomycetes</taxon>
        <taxon>Pseudonocardiales</taxon>
        <taxon>Pseudonocardiaceae</taxon>
        <taxon>Amycolatopsis</taxon>
    </lineage>
</organism>
<evidence type="ECO:0000313" key="3">
    <source>
        <dbReference type="EMBL" id="KZB87988.1"/>
    </source>
</evidence>
<dbReference type="InterPro" id="IPR036291">
    <property type="entry name" value="NAD(P)-bd_dom_sf"/>
</dbReference>
<dbReference type="EMBL" id="LQCI01000002">
    <property type="protein sequence ID" value="KZB87988.1"/>
    <property type="molecule type" value="Genomic_DNA"/>
</dbReference>
<dbReference type="GO" id="GO:0005975">
    <property type="term" value="P:carbohydrate metabolic process"/>
    <property type="evidence" value="ECO:0007669"/>
    <property type="project" value="UniProtKB-ARBA"/>
</dbReference>
<dbReference type="PROSITE" id="PS00061">
    <property type="entry name" value="ADH_SHORT"/>
    <property type="match status" value="1"/>
</dbReference>
<dbReference type="PANTHER" id="PTHR42760:SF115">
    <property type="entry name" value="3-OXOACYL-[ACYL-CARRIER-PROTEIN] REDUCTASE FABG"/>
    <property type="match status" value="1"/>
</dbReference>
<evidence type="ECO:0000313" key="6">
    <source>
        <dbReference type="Proteomes" id="UP000186883"/>
    </source>
</evidence>
<gene>
    <name evidence="4" type="ORF">ATP06_0231975</name>
    <name evidence="3" type="ORF">AVL48_18535</name>
</gene>
<dbReference type="SUPFAM" id="SSF51735">
    <property type="entry name" value="NAD(P)-binding Rossmann-fold domains"/>
    <property type="match status" value="1"/>
</dbReference>
<evidence type="ECO:0000313" key="4">
    <source>
        <dbReference type="EMBL" id="OKA04506.1"/>
    </source>
</evidence>
<keyword evidence="6" id="KW-1185">Reference proteome</keyword>
<comment type="similarity">
    <text evidence="1">Belongs to the short-chain dehydrogenases/reductases (SDR) family.</text>
</comment>